<dbReference type="OrthoDB" id="69550at2759"/>
<dbReference type="PANTHER" id="PTHR28127:SF1">
    <property type="entry name" value="RIBOSOME ASSEMBLY PROTEIN 3"/>
    <property type="match status" value="1"/>
</dbReference>
<keyword evidence="11" id="KW-1185">Reference proteome</keyword>
<evidence type="ECO:0000256" key="5">
    <source>
        <dbReference type="ARBA" id="ARBA00022517"/>
    </source>
</evidence>
<feature type="region of interest" description="Disordered" evidence="8">
    <location>
        <begin position="1"/>
        <end position="105"/>
    </location>
</feature>
<evidence type="ECO:0000256" key="3">
    <source>
        <dbReference type="ARBA" id="ARBA00006256"/>
    </source>
</evidence>
<gene>
    <name evidence="10" type="ORF">CC78DRAFT_621734</name>
</gene>
<dbReference type="EMBL" id="ML986758">
    <property type="protein sequence ID" value="KAF2258541.1"/>
    <property type="molecule type" value="Genomic_DNA"/>
</dbReference>
<evidence type="ECO:0000256" key="6">
    <source>
        <dbReference type="ARBA" id="ARBA00023242"/>
    </source>
</evidence>
<dbReference type="GO" id="GO:0005730">
    <property type="term" value="C:nucleolus"/>
    <property type="evidence" value="ECO:0007669"/>
    <property type="project" value="UniProtKB-SubCell"/>
</dbReference>
<evidence type="ECO:0000256" key="8">
    <source>
        <dbReference type="SAM" id="MobiDB-lite"/>
    </source>
</evidence>
<evidence type="ECO:0000259" key="9">
    <source>
        <dbReference type="Pfam" id="PF14615"/>
    </source>
</evidence>
<organism evidence="10 11">
    <name type="scientific">Lojkania enalia</name>
    <dbReference type="NCBI Taxonomy" id="147567"/>
    <lineage>
        <taxon>Eukaryota</taxon>
        <taxon>Fungi</taxon>
        <taxon>Dikarya</taxon>
        <taxon>Ascomycota</taxon>
        <taxon>Pezizomycotina</taxon>
        <taxon>Dothideomycetes</taxon>
        <taxon>Pleosporomycetidae</taxon>
        <taxon>Pleosporales</taxon>
        <taxon>Pleosporales incertae sedis</taxon>
        <taxon>Lojkania</taxon>
    </lineage>
</organism>
<feature type="compositionally biased region" description="Low complexity" evidence="8">
    <location>
        <begin position="78"/>
        <end position="99"/>
    </location>
</feature>
<accession>A0A9P4JXX9</accession>
<keyword evidence="7" id="KW-0687">Ribonucleoprotein</keyword>
<feature type="compositionally biased region" description="Polar residues" evidence="8">
    <location>
        <begin position="60"/>
        <end position="77"/>
    </location>
</feature>
<feature type="compositionally biased region" description="Basic residues" evidence="8">
    <location>
        <begin position="14"/>
        <end position="24"/>
    </location>
</feature>
<evidence type="ECO:0000256" key="1">
    <source>
        <dbReference type="ARBA" id="ARBA00003035"/>
    </source>
</evidence>
<evidence type="ECO:0000313" key="11">
    <source>
        <dbReference type="Proteomes" id="UP000800093"/>
    </source>
</evidence>
<dbReference type="Proteomes" id="UP000800093">
    <property type="component" value="Unassembled WGS sequence"/>
</dbReference>
<keyword evidence="5" id="KW-0690">Ribosome biogenesis</keyword>
<reference evidence="11" key="1">
    <citation type="journal article" date="2020" name="Stud. Mycol.">
        <title>101 Dothideomycetes genomes: A test case for predicting lifestyles and emergence of pathogens.</title>
        <authorList>
            <person name="Haridas S."/>
            <person name="Albert R."/>
            <person name="Binder M."/>
            <person name="Bloem J."/>
            <person name="LaButti K."/>
            <person name="Salamov A."/>
            <person name="Andreopoulos B."/>
            <person name="Baker S."/>
            <person name="Barry K."/>
            <person name="Bills G."/>
            <person name="Bluhm B."/>
            <person name="Cannon C."/>
            <person name="Castanera R."/>
            <person name="Culley D."/>
            <person name="Daum C."/>
            <person name="Ezra D."/>
            <person name="Gonzalez J."/>
            <person name="Henrissat B."/>
            <person name="Kuo A."/>
            <person name="Liang C."/>
            <person name="Lipzen A."/>
            <person name="Lutzoni F."/>
            <person name="Magnuson J."/>
            <person name="Mondo S."/>
            <person name="Nolan M."/>
            <person name="Ohm R."/>
            <person name="Pangilinan J."/>
            <person name="Park H.-J."/>
            <person name="Ramirez L."/>
            <person name="Alfaro M."/>
            <person name="Sun H."/>
            <person name="Tritt A."/>
            <person name="Yoshinaga Y."/>
            <person name="Zwiers L.-H."/>
            <person name="Turgeon B."/>
            <person name="Goodwin S."/>
            <person name="Spatafora J."/>
            <person name="Crous P."/>
            <person name="Grigoriev I."/>
        </authorList>
    </citation>
    <scope>NUCLEOTIDE SEQUENCE [LARGE SCALE GENOMIC DNA]</scope>
    <source>
        <strain evidence="11">CBS 304.66</strain>
    </source>
</reference>
<dbReference type="Pfam" id="PF14615">
    <property type="entry name" value="Rsa3"/>
    <property type="match status" value="1"/>
</dbReference>
<comment type="function">
    <text evidence="1">Required for efficient biogenesis of the 60S ribosomal subunit.</text>
</comment>
<dbReference type="AlphaFoldDB" id="A0A9P4JXX9"/>
<dbReference type="InterPro" id="IPR028217">
    <property type="entry name" value="Rsa3_C"/>
</dbReference>
<keyword evidence="6" id="KW-0539">Nucleus</keyword>
<dbReference type="GO" id="GO:0030687">
    <property type="term" value="C:preribosome, large subunit precursor"/>
    <property type="evidence" value="ECO:0007669"/>
    <property type="project" value="TreeGrafter"/>
</dbReference>
<protein>
    <recommendedName>
        <fullName evidence="4">Ribosome assembly protein 3</fullName>
    </recommendedName>
</protein>
<name>A0A9P4JXX9_9PLEO</name>
<comment type="subcellular location">
    <subcellularLocation>
        <location evidence="2">Nucleus</location>
        <location evidence="2">Nucleolus</location>
    </subcellularLocation>
</comment>
<feature type="domain" description="Ribosome-assembly protein 3 C-terminal" evidence="9">
    <location>
        <begin position="107"/>
        <end position="152"/>
    </location>
</feature>
<evidence type="ECO:0000313" key="10">
    <source>
        <dbReference type="EMBL" id="KAF2258541.1"/>
    </source>
</evidence>
<dbReference type="InterPro" id="IPR051898">
    <property type="entry name" value="Ribosome_Assembly_3"/>
</dbReference>
<evidence type="ECO:0000256" key="4">
    <source>
        <dbReference type="ARBA" id="ARBA00015339"/>
    </source>
</evidence>
<comment type="caution">
    <text evidence="10">The sequence shown here is derived from an EMBL/GenBank/DDBJ whole genome shotgun (WGS) entry which is preliminary data.</text>
</comment>
<sequence>MAGSIISSSALSALKKKRARRKKSRTEVLSSDSESDVIEKKNRKNKTATPINVANGAKATKSTSKSAIGGSQHSNGDASISSAQSSTSPLPATTATAPKPVRRDEDFSDIYLRKITAELADDLDQVRNANDFTNRSLPMLVHALKQGESIYSPEEKKRVMSGLEA</sequence>
<comment type="similarity">
    <text evidence="3">Belongs to the RSA3 family.</text>
</comment>
<evidence type="ECO:0000256" key="2">
    <source>
        <dbReference type="ARBA" id="ARBA00004604"/>
    </source>
</evidence>
<evidence type="ECO:0000256" key="7">
    <source>
        <dbReference type="ARBA" id="ARBA00023274"/>
    </source>
</evidence>
<dbReference type="GO" id="GO:0000027">
    <property type="term" value="P:ribosomal large subunit assembly"/>
    <property type="evidence" value="ECO:0007669"/>
    <property type="project" value="TreeGrafter"/>
</dbReference>
<proteinExistence type="inferred from homology"/>
<dbReference type="PANTHER" id="PTHR28127">
    <property type="entry name" value="RIBOSOME ASSEMBLY PROTEIN 3"/>
    <property type="match status" value="1"/>
</dbReference>